<keyword evidence="1" id="KW-0472">Membrane</keyword>
<dbReference type="AlphaFoldDB" id="A0A267MNA1"/>
<organism evidence="2 3">
    <name type="scientific">Anaeromicrobium sediminis</name>
    <dbReference type="NCBI Taxonomy" id="1478221"/>
    <lineage>
        <taxon>Bacteria</taxon>
        <taxon>Bacillati</taxon>
        <taxon>Bacillota</taxon>
        <taxon>Clostridia</taxon>
        <taxon>Peptostreptococcales</taxon>
        <taxon>Thermotaleaceae</taxon>
        <taxon>Anaeromicrobium</taxon>
    </lineage>
</organism>
<dbReference type="EMBL" id="NIBG01000003">
    <property type="protein sequence ID" value="PAB60230.1"/>
    <property type="molecule type" value="Genomic_DNA"/>
</dbReference>
<evidence type="ECO:0000256" key="1">
    <source>
        <dbReference type="SAM" id="Phobius"/>
    </source>
</evidence>
<protein>
    <submittedName>
        <fullName evidence="2">Uncharacterized protein</fullName>
    </submittedName>
</protein>
<evidence type="ECO:0000313" key="3">
    <source>
        <dbReference type="Proteomes" id="UP000216024"/>
    </source>
</evidence>
<reference evidence="2 3" key="1">
    <citation type="submission" date="2017-06" db="EMBL/GenBank/DDBJ databases">
        <title>Draft genome sequence of anaerobic fermentative bacterium Anaeromicrobium sediminis DY2726D isolated from West Pacific Ocean sediments.</title>
        <authorList>
            <person name="Zeng X."/>
        </authorList>
    </citation>
    <scope>NUCLEOTIDE SEQUENCE [LARGE SCALE GENOMIC DNA]</scope>
    <source>
        <strain evidence="2 3">DY2726D</strain>
    </source>
</reference>
<keyword evidence="1" id="KW-0812">Transmembrane</keyword>
<dbReference type="OrthoDB" id="1957811at2"/>
<evidence type="ECO:0000313" key="2">
    <source>
        <dbReference type="EMBL" id="PAB60230.1"/>
    </source>
</evidence>
<dbReference type="Proteomes" id="UP000216024">
    <property type="component" value="Unassembled WGS sequence"/>
</dbReference>
<gene>
    <name evidence="2" type="ORF">CCE28_04850</name>
</gene>
<keyword evidence="1" id="KW-1133">Transmembrane helix</keyword>
<sequence length="64" mass="7264">MERSILFLIAGLFAIICTLKKPAFYWESRKARRMRGFIGDTGTTIFYLIIGTFLTGAGIINLFQ</sequence>
<comment type="caution">
    <text evidence="2">The sequence shown here is derived from an EMBL/GenBank/DDBJ whole genome shotgun (WGS) entry which is preliminary data.</text>
</comment>
<accession>A0A267MNA1</accession>
<proteinExistence type="predicted"/>
<name>A0A267MNA1_9FIRM</name>
<feature type="transmembrane region" description="Helical" evidence="1">
    <location>
        <begin position="44"/>
        <end position="63"/>
    </location>
</feature>
<dbReference type="RefSeq" id="WP_095131547.1">
    <property type="nucleotide sequence ID" value="NZ_NIBG01000003.1"/>
</dbReference>
<keyword evidence="3" id="KW-1185">Reference proteome</keyword>